<dbReference type="PIR" id="S54309">
    <property type="entry name" value="S54309"/>
</dbReference>
<name>Q64789_ADEG1</name>
<proteinExistence type="predicted"/>
<evidence type="ECO:0000256" key="1">
    <source>
        <dbReference type="SAM" id="MobiDB-lite"/>
    </source>
</evidence>
<evidence type="ECO:0000313" key="2">
    <source>
        <dbReference type="EMBL" id="CAA59209.1"/>
    </source>
</evidence>
<sequence>MPDDGLKWATALRTASNLPSSCLPPWTKTHDRTSVSGWVPPYSLRARLLLSSHPTRTAPSTPSPHCHPSPRTGTCPSPTWSRIPRSILNQRGRSSCSSRAENSLLQRRNRPCRRRNTN</sequence>
<protein>
    <submittedName>
        <fullName evidence="2">Orf5 protein</fullName>
    </submittedName>
</protein>
<accession>Q64789</accession>
<feature type="compositionally biased region" description="Polar residues" evidence="1">
    <location>
        <begin position="71"/>
        <end position="80"/>
    </location>
</feature>
<feature type="compositionally biased region" description="Polar residues" evidence="1">
    <location>
        <begin position="87"/>
        <end position="106"/>
    </location>
</feature>
<gene>
    <name evidence="2" type="primary">orf5</name>
</gene>
<feature type="region of interest" description="Disordered" evidence="1">
    <location>
        <begin position="52"/>
        <end position="118"/>
    </location>
</feature>
<reference evidence="2" key="1">
    <citation type="journal article" date="1995" name="J. Mol. Biol.">
        <title>The avian adenovirus penton: two fibres and one base.</title>
        <authorList>
            <person name="Hess M."/>
            <person name="Cuzange A."/>
            <person name="Ruigrok R.W."/>
            <person name="Chroboczek J."/>
            <person name="Jacrot B."/>
        </authorList>
    </citation>
    <scope>NUCLEOTIDE SEQUENCE</scope>
    <source>
        <strain evidence="2">phelps</strain>
    </source>
</reference>
<dbReference type="EMBL" id="X84724">
    <property type="protein sequence ID" value="CAA59209.1"/>
    <property type="molecule type" value="Genomic_DNA"/>
</dbReference>
<organismHost>
    <name type="scientific">Galliformes</name>
    <name type="common">landfowls</name>
    <dbReference type="NCBI Taxonomy" id="8976"/>
</organismHost>
<organism evidence="2">
    <name type="scientific">Fowl adenovirus A serotype 1 (strain CELO / Phelps)</name>
    <name type="common">FAdV-1</name>
    <name type="synonym">Avian adenovirus gal1 (strain Phelps)</name>
    <dbReference type="NCBI Taxonomy" id="10553"/>
    <lineage>
        <taxon>Viruses</taxon>
        <taxon>Varidnaviria</taxon>
        <taxon>Bamfordvirae</taxon>
        <taxon>Preplasmiviricota</taxon>
        <taxon>Polisuviricotina</taxon>
        <taxon>Pharingeaviricetes</taxon>
        <taxon>Rowavirales</taxon>
        <taxon>Adenoviridae</taxon>
        <taxon>Aviadenovirus</taxon>
        <taxon>Aviadenovirus ventriculi</taxon>
        <taxon>Fowl aviadenovirus A</taxon>
    </lineage>
</organism>
<feature type="compositionally biased region" description="Basic residues" evidence="1">
    <location>
        <begin position="107"/>
        <end position="118"/>
    </location>
</feature>